<evidence type="ECO:0000313" key="3">
    <source>
        <dbReference type="EMBL" id="GAJ01239.1"/>
    </source>
</evidence>
<name>X1T7I1_9ZZZZ</name>
<accession>X1T7I1</accession>
<dbReference type="Gene3D" id="3.90.180.10">
    <property type="entry name" value="Medium-chain alcohol dehydrogenases, catalytic domain"/>
    <property type="match status" value="1"/>
</dbReference>
<dbReference type="Pfam" id="PF08240">
    <property type="entry name" value="ADH_N"/>
    <property type="match status" value="1"/>
</dbReference>
<dbReference type="EMBL" id="BARW01017342">
    <property type="protein sequence ID" value="GAJ01239.1"/>
    <property type="molecule type" value="Genomic_DNA"/>
</dbReference>
<keyword evidence="1" id="KW-0560">Oxidoreductase</keyword>
<protein>
    <recommendedName>
        <fullName evidence="2">Alcohol dehydrogenase-like N-terminal domain-containing protein</fullName>
    </recommendedName>
</protein>
<feature type="domain" description="Alcohol dehydrogenase-like N-terminal" evidence="2">
    <location>
        <begin position="28"/>
        <end position="82"/>
    </location>
</feature>
<evidence type="ECO:0000256" key="1">
    <source>
        <dbReference type="ARBA" id="ARBA00023002"/>
    </source>
</evidence>
<dbReference type="InterPro" id="IPR013154">
    <property type="entry name" value="ADH-like_N"/>
</dbReference>
<dbReference type="SUPFAM" id="SSF50129">
    <property type="entry name" value="GroES-like"/>
    <property type="match status" value="1"/>
</dbReference>
<proteinExistence type="predicted"/>
<dbReference type="GO" id="GO:0016491">
    <property type="term" value="F:oxidoreductase activity"/>
    <property type="evidence" value="ECO:0007669"/>
    <property type="project" value="UniProtKB-KW"/>
</dbReference>
<sequence length="98" mass="11149">MIMKTKAVRLYGKNDLRLEEFKLLLMKDDEILAHIISDSLCMSSYKAAVQGANHKRVPTDVADNPVIIGHEFCGEIIEVGKKWRYKFKSARSLLSNPL</sequence>
<dbReference type="PANTHER" id="PTHR43189:SF1">
    <property type="entry name" value="ZINC-TYPE ALCOHOL DEHYDROGENASE-LIKE PROTEIN C1198.01"/>
    <property type="match status" value="1"/>
</dbReference>
<reference evidence="3" key="1">
    <citation type="journal article" date="2014" name="Front. Microbiol.">
        <title>High frequency of phylogenetically diverse reductive dehalogenase-homologous genes in deep subseafloor sedimentary metagenomes.</title>
        <authorList>
            <person name="Kawai M."/>
            <person name="Futagami T."/>
            <person name="Toyoda A."/>
            <person name="Takaki Y."/>
            <person name="Nishi S."/>
            <person name="Hori S."/>
            <person name="Arai W."/>
            <person name="Tsubouchi T."/>
            <person name="Morono Y."/>
            <person name="Uchiyama I."/>
            <person name="Ito T."/>
            <person name="Fujiyama A."/>
            <person name="Inagaki F."/>
            <person name="Takami H."/>
        </authorList>
    </citation>
    <scope>NUCLEOTIDE SEQUENCE</scope>
    <source>
        <strain evidence="3">Expedition CK06-06</strain>
    </source>
</reference>
<dbReference type="PANTHER" id="PTHR43189">
    <property type="entry name" value="ZINC-TYPE ALCOHOL DEHYDROGENASE-LIKE PROTEIN C1198.01-RELATED"/>
    <property type="match status" value="1"/>
</dbReference>
<organism evidence="3">
    <name type="scientific">marine sediment metagenome</name>
    <dbReference type="NCBI Taxonomy" id="412755"/>
    <lineage>
        <taxon>unclassified sequences</taxon>
        <taxon>metagenomes</taxon>
        <taxon>ecological metagenomes</taxon>
    </lineage>
</organism>
<dbReference type="InterPro" id="IPR011032">
    <property type="entry name" value="GroES-like_sf"/>
</dbReference>
<gene>
    <name evidence="3" type="ORF">S12H4_29985</name>
</gene>
<evidence type="ECO:0000259" key="2">
    <source>
        <dbReference type="Pfam" id="PF08240"/>
    </source>
</evidence>
<comment type="caution">
    <text evidence="3">The sequence shown here is derived from an EMBL/GenBank/DDBJ whole genome shotgun (WGS) entry which is preliminary data.</text>
</comment>
<dbReference type="AlphaFoldDB" id="X1T7I1"/>